<accession>A0A0A7LDK7</accession>
<reference evidence="2 3" key="1">
    <citation type="journal article" date="2014" name="Appl. Environ. Microbiol.">
        <title>Comparative Genome Analysis of 'Candidatus Methanoplasma termitum' Indicates a New Mode of Energy Metabolism in the Seventh Order of Methanogens.</title>
        <authorList>
            <person name="Lang K."/>
            <person name="Schuldes J."/>
            <person name="Klingl A."/>
            <person name="Poehlein A."/>
            <person name="Daniel R."/>
            <person name="Brune A."/>
        </authorList>
    </citation>
    <scope>NUCLEOTIDE SEQUENCE [LARGE SCALE GENOMIC DNA]</scope>
    <source>
        <strain evidence="3">Mpt1</strain>
    </source>
</reference>
<proteinExistence type="predicted"/>
<dbReference type="InterPro" id="IPR036390">
    <property type="entry name" value="WH_DNA-bd_sf"/>
</dbReference>
<dbReference type="InterPro" id="IPR017880">
    <property type="entry name" value="KilA_N"/>
</dbReference>
<dbReference type="Gene3D" id="1.10.10.10">
    <property type="entry name" value="Winged helix-like DNA-binding domain superfamily/Winged helix DNA-binding domain"/>
    <property type="match status" value="1"/>
</dbReference>
<evidence type="ECO:0000313" key="2">
    <source>
        <dbReference type="EMBL" id="AIZ56412.1"/>
    </source>
</evidence>
<dbReference type="SMART" id="SM01252">
    <property type="entry name" value="KilA-N"/>
    <property type="match status" value="1"/>
</dbReference>
<dbReference type="AlphaFoldDB" id="A0A0A7LDK7"/>
<dbReference type="Proteomes" id="UP000030787">
    <property type="component" value="Chromosome"/>
</dbReference>
<dbReference type="HOGENOM" id="CLU_089658_0_0_2"/>
<dbReference type="Pfam" id="PF04383">
    <property type="entry name" value="KilA-N"/>
    <property type="match status" value="1"/>
</dbReference>
<evidence type="ECO:0000259" key="1">
    <source>
        <dbReference type="PROSITE" id="PS51301"/>
    </source>
</evidence>
<dbReference type="OrthoDB" id="133742at2157"/>
<gene>
    <name evidence="2" type="ORF">Mpt1_c05220</name>
</gene>
<dbReference type="InterPro" id="IPR018004">
    <property type="entry name" value="KilA/APSES_HTH"/>
</dbReference>
<name>A0A0A7LDK7_9ARCH</name>
<dbReference type="Pfam" id="PF01978">
    <property type="entry name" value="TrmB"/>
    <property type="match status" value="1"/>
</dbReference>
<dbReference type="EMBL" id="CP010070">
    <property type="protein sequence ID" value="AIZ56412.1"/>
    <property type="molecule type" value="Genomic_DNA"/>
</dbReference>
<dbReference type="InterPro" id="IPR036388">
    <property type="entry name" value="WH-like_DNA-bd_sf"/>
</dbReference>
<sequence>MTEDKLTVKGIDVRYKRIAQEYYISLTDIARFKNESTKDVIKNRLRKKETIAFLGLWETLNNPDFKGVEFDLFRNEAGYNAFTLSVEQWVGKTNAIGITASRGRYSQGTFAHKDIAFEFASWVSVEFKLYMIREYQRLREEEQKTLEWNAKRELAKVNYLFHTNAIKEIPNTILNVLGFSPDVRETNDSEMAFMNTLNMTETESEVYKLIYEGTVRKTADIPKIMDINPRTAQRTLAKLADKGYIQKEGGKNSGILVPVKQK</sequence>
<dbReference type="RefSeq" id="WP_048113707.1">
    <property type="nucleotide sequence ID" value="NZ_CP010070.1"/>
</dbReference>
<protein>
    <submittedName>
        <fullName evidence="2">KilA-N domain protein</fullName>
    </submittedName>
</protein>
<organism evidence="2 3">
    <name type="scientific">Candidatus Methanoplasma termitum</name>
    <dbReference type="NCBI Taxonomy" id="1577791"/>
    <lineage>
        <taxon>Archaea</taxon>
        <taxon>Methanobacteriati</taxon>
        <taxon>Thermoplasmatota</taxon>
        <taxon>Thermoplasmata</taxon>
        <taxon>Methanomassiliicoccales</taxon>
        <taxon>Methanomassiliicoccaceae</taxon>
        <taxon>Candidatus Methanoplasma</taxon>
    </lineage>
</organism>
<keyword evidence="3" id="KW-1185">Reference proteome</keyword>
<evidence type="ECO:0000313" key="3">
    <source>
        <dbReference type="Proteomes" id="UP000030787"/>
    </source>
</evidence>
<dbReference type="InterPro" id="IPR002831">
    <property type="entry name" value="Tscrpt_reg_TrmB_N"/>
</dbReference>
<dbReference type="SUPFAM" id="SSF46785">
    <property type="entry name" value="Winged helix' DNA-binding domain"/>
    <property type="match status" value="1"/>
</dbReference>
<feature type="domain" description="KilA-N" evidence="1">
    <location>
        <begin position="2"/>
        <end position="138"/>
    </location>
</feature>
<dbReference type="KEGG" id="mear:Mpt1_c05220"/>
<dbReference type="PROSITE" id="PS51301">
    <property type="entry name" value="KILA_N"/>
    <property type="match status" value="1"/>
</dbReference>
<dbReference type="GeneID" id="24818191"/>